<protein>
    <submittedName>
        <fullName evidence="3">Glycosyltransferase Family 4</fullName>
    </submittedName>
</protein>
<dbReference type="PANTHER" id="PTHR12526">
    <property type="entry name" value="GLYCOSYLTRANSFERASE"/>
    <property type="match status" value="1"/>
</dbReference>
<evidence type="ECO:0000259" key="2">
    <source>
        <dbReference type="Pfam" id="PF13439"/>
    </source>
</evidence>
<evidence type="ECO:0000259" key="1">
    <source>
        <dbReference type="Pfam" id="PF00534"/>
    </source>
</evidence>
<dbReference type="GO" id="GO:0016757">
    <property type="term" value="F:glycosyltransferase activity"/>
    <property type="evidence" value="ECO:0007669"/>
    <property type="project" value="InterPro"/>
</dbReference>
<evidence type="ECO:0000313" key="3">
    <source>
        <dbReference type="EMBL" id="SHK01875.1"/>
    </source>
</evidence>
<gene>
    <name evidence="3" type="ORF">SAMN02745194_03983</name>
</gene>
<dbReference type="SUPFAM" id="SSF53756">
    <property type="entry name" value="UDP-Glycosyltransferase/glycogen phosphorylase"/>
    <property type="match status" value="1"/>
</dbReference>
<reference evidence="3 4" key="1">
    <citation type="submission" date="2016-11" db="EMBL/GenBank/DDBJ databases">
        <authorList>
            <person name="Jaros S."/>
            <person name="Januszkiewicz K."/>
            <person name="Wedrychowicz H."/>
        </authorList>
    </citation>
    <scope>NUCLEOTIDE SEQUENCE [LARGE SCALE GENOMIC DNA]</scope>
    <source>
        <strain evidence="3 4">DSM 14916</strain>
    </source>
</reference>
<dbReference type="EMBL" id="FQZF01000028">
    <property type="protein sequence ID" value="SHK01875.1"/>
    <property type="molecule type" value="Genomic_DNA"/>
</dbReference>
<feature type="domain" description="Glycosyltransferase subfamily 4-like N-terminal" evidence="2">
    <location>
        <begin position="15"/>
        <end position="218"/>
    </location>
</feature>
<dbReference type="Pfam" id="PF13439">
    <property type="entry name" value="Glyco_transf_4"/>
    <property type="match status" value="1"/>
</dbReference>
<keyword evidence="3" id="KW-0808">Transferase</keyword>
<dbReference type="RefSeq" id="WP_073137978.1">
    <property type="nucleotide sequence ID" value="NZ_FQZF01000028.1"/>
</dbReference>
<dbReference type="STRING" id="198092.SAMN02745194_03983"/>
<dbReference type="Gene3D" id="3.40.50.2000">
    <property type="entry name" value="Glycogen Phosphorylase B"/>
    <property type="match status" value="2"/>
</dbReference>
<dbReference type="Pfam" id="PF00534">
    <property type="entry name" value="Glycos_transf_1"/>
    <property type="match status" value="1"/>
</dbReference>
<dbReference type="CDD" id="cd03801">
    <property type="entry name" value="GT4_PimA-like"/>
    <property type="match status" value="1"/>
</dbReference>
<name>A0A1M6P1N0_9PROT</name>
<dbReference type="InterPro" id="IPR028098">
    <property type="entry name" value="Glyco_trans_4-like_N"/>
</dbReference>
<dbReference type="OrthoDB" id="7249056at2"/>
<dbReference type="Proteomes" id="UP000184387">
    <property type="component" value="Unassembled WGS sequence"/>
</dbReference>
<evidence type="ECO:0000313" key="4">
    <source>
        <dbReference type="Proteomes" id="UP000184387"/>
    </source>
</evidence>
<accession>A0A1M6P1N0</accession>
<feature type="domain" description="Glycosyl transferase family 1" evidence="1">
    <location>
        <begin position="240"/>
        <end position="398"/>
    </location>
</feature>
<dbReference type="AlphaFoldDB" id="A0A1M6P1N0"/>
<proteinExistence type="predicted"/>
<organism evidence="3 4">
    <name type="scientific">Muricoccus roseus</name>
    <dbReference type="NCBI Taxonomy" id="198092"/>
    <lineage>
        <taxon>Bacteria</taxon>
        <taxon>Pseudomonadati</taxon>
        <taxon>Pseudomonadota</taxon>
        <taxon>Alphaproteobacteria</taxon>
        <taxon>Acetobacterales</taxon>
        <taxon>Roseomonadaceae</taxon>
        <taxon>Muricoccus</taxon>
    </lineage>
</organism>
<sequence length="422" mass="46386">MRILVLSNLYPPNVVGGYERLCHEVSSELVARGHEVTVLTSTFGAERADYPGQRVIRELELLTGSDIYTPFSGGEEERAAINARNLAALRRVLDEVRPDIVFAWNLFFLDSSILAELEASPYRTVVMLTDNWLLVMRNPAFVSGFFRDMVHGAGSFVPPAQPASWRVAAGRAKRALQRLAGITPPRKLEAIFGSRFMRDFYAAGGTVFRTHRVIHNGVKQAPRGAAPVPDRTRLVQPGSLRLLFAGRLVDLKGAHTAVEALSLLDPWALGVGRITLTVIGDEQDKAYMRRFAQAVESSGRPADVVLRPVVAEAELPALFDSHDVYLFPSLYEPFSLTLIHALACGIPTIASDVGGNPEIVRDGESGLLFRRGDAPDLARAIARLAQHPALRARLAHEGEATGRRFTFERMVGEMERFLQDAG</sequence>
<keyword evidence="4" id="KW-1185">Reference proteome</keyword>
<dbReference type="InterPro" id="IPR001296">
    <property type="entry name" value="Glyco_trans_1"/>
</dbReference>